<feature type="region of interest" description="Disordered" evidence="1">
    <location>
        <begin position="15"/>
        <end position="34"/>
    </location>
</feature>
<accession>A0ABU1ZQ66</accession>
<evidence type="ECO:0000256" key="1">
    <source>
        <dbReference type="SAM" id="MobiDB-lite"/>
    </source>
</evidence>
<evidence type="ECO:0000259" key="2">
    <source>
        <dbReference type="PROSITE" id="PS01124"/>
    </source>
</evidence>
<dbReference type="EMBL" id="JAVDXO010000007">
    <property type="protein sequence ID" value="MDR7307693.1"/>
    <property type="molecule type" value="Genomic_DNA"/>
</dbReference>
<reference evidence="3 4" key="1">
    <citation type="submission" date="2023-07" db="EMBL/GenBank/DDBJ databases">
        <title>Sorghum-associated microbial communities from plants grown in Nebraska, USA.</title>
        <authorList>
            <person name="Schachtman D."/>
        </authorList>
    </citation>
    <scope>NUCLEOTIDE SEQUENCE [LARGE SCALE GENOMIC DNA]</scope>
    <source>
        <strain evidence="3 4">BE308</strain>
    </source>
</reference>
<gene>
    <name evidence="3" type="ORF">J2X15_002997</name>
</gene>
<sequence length="135" mass="15294">MCVYIAGHPECTIEPKAKSQPLAGGPSHQHSLVDSGRKFVQLEKSIRQLERKIKGESGLSMRELRGMARMESTLLHKRELSSVGQPSLADVAHDMGFSDQSHLSREVKRFSGLSLTELQKTIETQESFWPYRSWR</sequence>
<dbReference type="InterPro" id="IPR018060">
    <property type="entry name" value="HTH_AraC"/>
</dbReference>
<dbReference type="Gene3D" id="1.10.10.60">
    <property type="entry name" value="Homeodomain-like"/>
    <property type="match status" value="1"/>
</dbReference>
<evidence type="ECO:0000313" key="4">
    <source>
        <dbReference type="Proteomes" id="UP001268089"/>
    </source>
</evidence>
<dbReference type="PROSITE" id="PS01124">
    <property type="entry name" value="HTH_ARAC_FAMILY_2"/>
    <property type="match status" value="1"/>
</dbReference>
<dbReference type="Proteomes" id="UP001268089">
    <property type="component" value="Unassembled WGS sequence"/>
</dbReference>
<evidence type="ECO:0000313" key="3">
    <source>
        <dbReference type="EMBL" id="MDR7307693.1"/>
    </source>
</evidence>
<comment type="caution">
    <text evidence="3">The sequence shown here is derived from an EMBL/GenBank/DDBJ whole genome shotgun (WGS) entry which is preliminary data.</text>
</comment>
<name>A0ABU1ZQ66_9BURK</name>
<protein>
    <submittedName>
        <fullName evidence="3">AraC-like DNA-binding protein</fullName>
    </submittedName>
</protein>
<organism evidence="3 4">
    <name type="scientific">Rhodoferax saidenbachensis</name>
    <dbReference type="NCBI Taxonomy" id="1484693"/>
    <lineage>
        <taxon>Bacteria</taxon>
        <taxon>Pseudomonadati</taxon>
        <taxon>Pseudomonadota</taxon>
        <taxon>Betaproteobacteria</taxon>
        <taxon>Burkholderiales</taxon>
        <taxon>Comamonadaceae</taxon>
        <taxon>Rhodoferax</taxon>
    </lineage>
</organism>
<feature type="domain" description="HTH araC/xylS-type" evidence="2">
    <location>
        <begin position="45"/>
        <end position="121"/>
    </location>
</feature>
<dbReference type="Pfam" id="PF12833">
    <property type="entry name" value="HTH_18"/>
    <property type="match status" value="1"/>
</dbReference>
<dbReference type="RefSeq" id="WP_310344138.1">
    <property type="nucleotide sequence ID" value="NZ_JAVDXO010000007.1"/>
</dbReference>
<keyword evidence="4" id="KW-1185">Reference proteome</keyword>
<proteinExistence type="predicted"/>